<evidence type="ECO:0000259" key="3">
    <source>
        <dbReference type="Pfam" id="PF00823"/>
    </source>
</evidence>
<dbReference type="SUPFAM" id="SSF140459">
    <property type="entry name" value="PE/PPE dimer-like"/>
    <property type="match status" value="1"/>
</dbReference>
<evidence type="ECO:0000256" key="2">
    <source>
        <dbReference type="SAM" id="MobiDB-lite"/>
    </source>
</evidence>
<accession>A0A1Z4EB69</accession>
<dbReference type="Pfam" id="PF12484">
    <property type="entry name" value="PPE-SVP"/>
    <property type="match status" value="1"/>
</dbReference>
<dbReference type="InterPro" id="IPR038332">
    <property type="entry name" value="PPE_sf"/>
</dbReference>
<proteinExistence type="inferred from homology"/>
<feature type="compositionally biased region" description="Basic and acidic residues" evidence="2">
    <location>
        <begin position="443"/>
        <end position="453"/>
    </location>
</feature>
<dbReference type="InterPro" id="IPR022171">
    <property type="entry name" value="PPE_C"/>
</dbReference>
<dbReference type="FunFam" id="1.20.1260.20:FF:000001">
    <property type="entry name" value="PPE family protein PPE41"/>
    <property type="match status" value="1"/>
</dbReference>
<dbReference type="Proteomes" id="UP000217736">
    <property type="component" value="Chromosome"/>
</dbReference>
<dbReference type="Pfam" id="PF09851">
    <property type="entry name" value="SHOCT"/>
    <property type="match status" value="1"/>
</dbReference>
<dbReference type="Pfam" id="PF00823">
    <property type="entry name" value="PPE"/>
    <property type="match status" value="1"/>
</dbReference>
<reference evidence="7" key="1">
    <citation type="submission" date="2017-06" db="EMBL/GenBank/DDBJ databases">
        <title>Complete Genome Sequence of Mycobacterium shigaense.</title>
        <authorList>
            <person name="Fukano H."/>
            <person name="Yoshida M."/>
            <person name="Kazumi Y."/>
            <person name="Ogura Y."/>
            <person name="Mitarai S."/>
            <person name="Hayashi T."/>
            <person name="Hoshino Y."/>
        </authorList>
    </citation>
    <scope>NUCLEOTIDE SEQUENCE [LARGE SCALE GENOMIC DNA]</scope>
    <source>
        <strain evidence="7">UN-152</strain>
    </source>
</reference>
<dbReference type="PANTHER" id="PTHR46766">
    <property type="entry name" value="GLUTAMINE-RICH PROTEIN 2"/>
    <property type="match status" value="1"/>
</dbReference>
<dbReference type="AlphaFoldDB" id="A0A1Z4EB69"/>
<name>A0A1Z4EB69_9MYCO</name>
<sequence length="453" mass="45696">MDFGVLPPEINSARIYAGPGSGPMLAAASAWKSLAAELHSTATSYQSTIAELIAGPWLGPAAATMAAAAAPYVDWMRIAAEQAEQTGSQAIAAAAAYEAAFAETVPPPVIAANRALLMQLIATNLLGQNTAAIANTEAQYGEMWAQDTAAMRSYATESASASSLTPFGSPSSNTTADGTADQADAVGQAAVSPAGNAQQTIQQTFSAVPNALNNLADPAAPFPGFTSRDLLGLLADLSAVFVDPELGATGLAADTSLGTTALPYDVGGYWTGVHTDDIVSGWAGVQPWPGNAPAPPTSFPVINDPASIVSGQFRHAPSVGRLSVPPAWVAAAPELRAMAAALPATTVGAAAPAGGASAGSLFSQMALASMAGRAMAGTTGGGGPGIRERIGMAAPKSKDAPPAESAEARPMPLGGPITSIAAELRELASLRDAGILTQEEFEEQKQRLLPRDP</sequence>
<comment type="similarity">
    <text evidence="1">Belongs to the mycobacterial PPE family.</text>
</comment>
<dbReference type="GO" id="GO:0052572">
    <property type="term" value="P:response to host immune response"/>
    <property type="evidence" value="ECO:0007669"/>
    <property type="project" value="TreeGrafter"/>
</dbReference>
<dbReference type="InterPro" id="IPR000030">
    <property type="entry name" value="PPE_dom"/>
</dbReference>
<keyword evidence="7" id="KW-1185">Reference proteome</keyword>
<evidence type="ECO:0000259" key="4">
    <source>
        <dbReference type="Pfam" id="PF09851"/>
    </source>
</evidence>
<evidence type="ECO:0000313" key="6">
    <source>
        <dbReference type="EMBL" id="BAX90198.1"/>
    </source>
</evidence>
<dbReference type="Gene3D" id="1.20.1260.20">
    <property type="entry name" value="PPE superfamily"/>
    <property type="match status" value="1"/>
</dbReference>
<dbReference type="KEGG" id="mshg:MSG_00031"/>
<dbReference type="RefSeq" id="WP_096436052.1">
    <property type="nucleotide sequence ID" value="NZ_AP018164.1"/>
</dbReference>
<gene>
    <name evidence="6" type="primary">PPE32_1</name>
    <name evidence="6" type="ORF">MSG_00031</name>
</gene>
<evidence type="ECO:0000313" key="7">
    <source>
        <dbReference type="Proteomes" id="UP000217736"/>
    </source>
</evidence>
<feature type="domain" description="SHOCT" evidence="4">
    <location>
        <begin position="422"/>
        <end position="449"/>
    </location>
</feature>
<dbReference type="EMBL" id="AP018164">
    <property type="protein sequence ID" value="BAX90198.1"/>
    <property type="molecule type" value="Genomic_DNA"/>
</dbReference>
<feature type="region of interest" description="Disordered" evidence="2">
    <location>
        <begin position="432"/>
        <end position="453"/>
    </location>
</feature>
<dbReference type="InterPro" id="IPR018649">
    <property type="entry name" value="SHOCT"/>
</dbReference>
<evidence type="ECO:0000256" key="1">
    <source>
        <dbReference type="ARBA" id="ARBA00010652"/>
    </source>
</evidence>
<organism evidence="6 7">
    <name type="scientific">Mycobacterium shigaense</name>
    <dbReference type="NCBI Taxonomy" id="722731"/>
    <lineage>
        <taxon>Bacteria</taxon>
        <taxon>Bacillati</taxon>
        <taxon>Actinomycetota</taxon>
        <taxon>Actinomycetes</taxon>
        <taxon>Mycobacteriales</taxon>
        <taxon>Mycobacteriaceae</taxon>
        <taxon>Mycobacterium</taxon>
        <taxon>Mycobacterium simiae complex</taxon>
    </lineage>
</organism>
<feature type="domain" description="PPE" evidence="3">
    <location>
        <begin position="2"/>
        <end position="165"/>
    </location>
</feature>
<dbReference type="PANTHER" id="PTHR46766:SF1">
    <property type="entry name" value="GLUTAMINE-RICH PROTEIN 2"/>
    <property type="match status" value="1"/>
</dbReference>
<protein>
    <submittedName>
        <fullName evidence="6">Putative PPE family protein PPE32</fullName>
    </submittedName>
</protein>
<feature type="domain" description="PPE family C-terminal" evidence="5">
    <location>
        <begin position="312"/>
        <end position="386"/>
    </location>
</feature>
<feature type="region of interest" description="Disordered" evidence="2">
    <location>
        <begin position="394"/>
        <end position="415"/>
    </location>
</feature>
<evidence type="ECO:0000259" key="5">
    <source>
        <dbReference type="Pfam" id="PF12484"/>
    </source>
</evidence>
<dbReference type="OrthoDB" id="4760887at2"/>